<evidence type="ECO:0000256" key="1">
    <source>
        <dbReference type="SAM" id="MobiDB-lite"/>
    </source>
</evidence>
<sequence length="90" mass="9839">MSEIPFPTAPTALTIPSRKQDTPNHTRYPVSTSKKTLIGPLVSFRKAGVLYCSYNTSQFVRKSNLESFSSLNSLVSSILTAEKFPSAEGL</sequence>
<gene>
    <name evidence="2" type="ORF">TNCT_157981</name>
</gene>
<dbReference type="EMBL" id="BMAO01008498">
    <property type="protein sequence ID" value="GFR23964.1"/>
    <property type="molecule type" value="Genomic_DNA"/>
</dbReference>
<keyword evidence="3" id="KW-1185">Reference proteome</keyword>
<accession>A0A8X6LXS7</accession>
<evidence type="ECO:0000313" key="2">
    <source>
        <dbReference type="EMBL" id="GFR23964.1"/>
    </source>
</evidence>
<feature type="region of interest" description="Disordered" evidence="1">
    <location>
        <begin position="1"/>
        <end position="30"/>
    </location>
</feature>
<dbReference type="AlphaFoldDB" id="A0A8X6LXS7"/>
<reference evidence="2" key="1">
    <citation type="submission" date="2020-07" db="EMBL/GenBank/DDBJ databases">
        <title>Multicomponent nature underlies the extraordinary mechanical properties of spider dragline silk.</title>
        <authorList>
            <person name="Kono N."/>
            <person name="Nakamura H."/>
            <person name="Mori M."/>
            <person name="Yoshida Y."/>
            <person name="Ohtoshi R."/>
            <person name="Malay A.D."/>
            <person name="Moran D.A.P."/>
            <person name="Tomita M."/>
            <person name="Numata K."/>
            <person name="Arakawa K."/>
        </authorList>
    </citation>
    <scope>NUCLEOTIDE SEQUENCE</scope>
</reference>
<protein>
    <submittedName>
        <fullName evidence="2">Uncharacterized protein</fullName>
    </submittedName>
</protein>
<comment type="caution">
    <text evidence="2">The sequence shown here is derived from an EMBL/GenBank/DDBJ whole genome shotgun (WGS) entry which is preliminary data.</text>
</comment>
<proteinExistence type="predicted"/>
<evidence type="ECO:0000313" key="3">
    <source>
        <dbReference type="Proteomes" id="UP000887116"/>
    </source>
</evidence>
<name>A0A8X6LXS7_TRICU</name>
<organism evidence="2 3">
    <name type="scientific">Trichonephila clavata</name>
    <name type="common">Joro spider</name>
    <name type="synonym">Nephila clavata</name>
    <dbReference type="NCBI Taxonomy" id="2740835"/>
    <lineage>
        <taxon>Eukaryota</taxon>
        <taxon>Metazoa</taxon>
        <taxon>Ecdysozoa</taxon>
        <taxon>Arthropoda</taxon>
        <taxon>Chelicerata</taxon>
        <taxon>Arachnida</taxon>
        <taxon>Araneae</taxon>
        <taxon>Araneomorphae</taxon>
        <taxon>Entelegynae</taxon>
        <taxon>Araneoidea</taxon>
        <taxon>Nephilidae</taxon>
        <taxon>Trichonephila</taxon>
    </lineage>
</organism>
<dbReference type="Proteomes" id="UP000887116">
    <property type="component" value="Unassembled WGS sequence"/>
</dbReference>